<protein>
    <recommendedName>
        <fullName evidence="5">Polymer-forming cytoskeletal protein</fullName>
    </recommendedName>
</protein>
<keyword evidence="1" id="KW-0812">Transmembrane</keyword>
<keyword evidence="2" id="KW-0732">Signal</keyword>
<name>A0A1G2M928_9BACT</name>
<keyword evidence="1" id="KW-1133">Transmembrane helix</keyword>
<feature type="transmembrane region" description="Helical" evidence="1">
    <location>
        <begin position="215"/>
        <end position="237"/>
    </location>
</feature>
<feature type="transmembrane region" description="Helical" evidence="1">
    <location>
        <begin position="322"/>
        <end position="340"/>
    </location>
</feature>
<evidence type="ECO:0000256" key="2">
    <source>
        <dbReference type="SAM" id="SignalP"/>
    </source>
</evidence>
<reference evidence="3 4" key="1">
    <citation type="journal article" date="2016" name="Nat. Commun.">
        <title>Thousands of microbial genomes shed light on interconnected biogeochemical processes in an aquifer system.</title>
        <authorList>
            <person name="Anantharaman K."/>
            <person name="Brown C.T."/>
            <person name="Hug L.A."/>
            <person name="Sharon I."/>
            <person name="Castelle C.J."/>
            <person name="Probst A.J."/>
            <person name="Thomas B.C."/>
            <person name="Singh A."/>
            <person name="Wilkins M.J."/>
            <person name="Karaoz U."/>
            <person name="Brodie E.L."/>
            <person name="Williams K.H."/>
            <person name="Hubbard S.S."/>
            <person name="Banfield J.F."/>
        </authorList>
    </citation>
    <scope>NUCLEOTIDE SEQUENCE [LARGE SCALE GENOMIC DNA]</scope>
</reference>
<evidence type="ECO:0000256" key="1">
    <source>
        <dbReference type="SAM" id="Phobius"/>
    </source>
</evidence>
<dbReference type="AlphaFoldDB" id="A0A1G2M928"/>
<dbReference type="EMBL" id="MHRI01000030">
    <property type="protein sequence ID" value="OHA20415.1"/>
    <property type="molecule type" value="Genomic_DNA"/>
</dbReference>
<sequence length="371" mass="39451">MLKKTLLLGVLLLPALASAASVHFGDYFLKSGESAPDDVYAIGENPTFSGKVEGDAVSIGRTIFSQSDISGDVFFIGEEVHIEGAVGDDVRVIGGTVTVSGSVADDLVALGSKVIVNPEARIAGSLFVMGGEVEILGTVLGDVKALSDDFSLLGTVEGDLELWGRASFDEPSRIGGDFIYHAEGKGALPEGVVIAGKTVLDETPQKGFTFPIRGILGGLFSLQILMMLALGFALFFLARERTEEVLLDTLQCFWPRLLRGALIMIVMPLLVIVLIPTVVGIPLSLVLGALFFLLVAFSFIFAGLIVGAWSERFLFKRSPFPLSYRPVLLGVILLSLASLIPLVGPLFHGILLLTAAGSLGTVFFRALQIKR</sequence>
<accession>A0A1G2M928</accession>
<feature type="chain" id="PRO_5009583613" description="Polymer-forming cytoskeletal protein" evidence="2">
    <location>
        <begin position="20"/>
        <end position="371"/>
    </location>
</feature>
<feature type="transmembrane region" description="Helical" evidence="1">
    <location>
        <begin position="257"/>
        <end position="279"/>
    </location>
</feature>
<feature type="transmembrane region" description="Helical" evidence="1">
    <location>
        <begin position="346"/>
        <end position="367"/>
    </location>
</feature>
<comment type="caution">
    <text evidence="3">The sequence shown here is derived from an EMBL/GenBank/DDBJ whole genome shotgun (WGS) entry which is preliminary data.</text>
</comment>
<gene>
    <name evidence="3" type="ORF">A2849_01400</name>
</gene>
<feature type="transmembrane region" description="Helical" evidence="1">
    <location>
        <begin position="285"/>
        <end position="310"/>
    </location>
</feature>
<dbReference type="Proteomes" id="UP000178121">
    <property type="component" value="Unassembled WGS sequence"/>
</dbReference>
<keyword evidence="1" id="KW-0472">Membrane</keyword>
<evidence type="ECO:0000313" key="4">
    <source>
        <dbReference type="Proteomes" id="UP000178121"/>
    </source>
</evidence>
<organism evidence="3 4">
    <name type="scientific">Candidatus Taylorbacteria bacterium RIFCSPHIGHO2_01_FULL_51_15</name>
    <dbReference type="NCBI Taxonomy" id="1802304"/>
    <lineage>
        <taxon>Bacteria</taxon>
        <taxon>Candidatus Tayloriibacteriota</taxon>
    </lineage>
</organism>
<proteinExistence type="predicted"/>
<evidence type="ECO:0008006" key="5">
    <source>
        <dbReference type="Google" id="ProtNLM"/>
    </source>
</evidence>
<evidence type="ECO:0000313" key="3">
    <source>
        <dbReference type="EMBL" id="OHA20415.1"/>
    </source>
</evidence>
<feature type="signal peptide" evidence="2">
    <location>
        <begin position="1"/>
        <end position="19"/>
    </location>
</feature>